<feature type="compositionally biased region" description="Low complexity" evidence="8">
    <location>
        <begin position="180"/>
        <end position="192"/>
    </location>
</feature>
<protein>
    <submittedName>
        <fullName evidence="10">UbiA prenyltransferase</fullName>
    </submittedName>
</protein>
<dbReference type="InterPro" id="IPR039653">
    <property type="entry name" value="Prenyltransferase"/>
</dbReference>
<accession>A0ABR1U9I8</accession>
<dbReference type="EMBL" id="JAQQWL010000010">
    <property type="protein sequence ID" value="KAK8054755.1"/>
    <property type="molecule type" value="Genomic_DNA"/>
</dbReference>
<dbReference type="PANTHER" id="PTHR11048">
    <property type="entry name" value="PRENYLTRANSFERASES"/>
    <property type="match status" value="1"/>
</dbReference>
<dbReference type="Pfam" id="PF01040">
    <property type="entry name" value="UbiA"/>
    <property type="match status" value="1"/>
</dbReference>
<evidence type="ECO:0000256" key="5">
    <source>
        <dbReference type="ARBA" id="ARBA00022692"/>
    </source>
</evidence>
<name>A0ABR1U9I8_9PEZI</name>
<feature type="transmembrane region" description="Helical" evidence="9">
    <location>
        <begin position="143"/>
        <end position="165"/>
    </location>
</feature>
<evidence type="ECO:0000256" key="9">
    <source>
        <dbReference type="SAM" id="Phobius"/>
    </source>
</evidence>
<comment type="caution">
    <text evidence="10">The sequence shown here is derived from an EMBL/GenBank/DDBJ whole genome shotgun (WGS) entry which is preliminary data.</text>
</comment>
<keyword evidence="11" id="KW-1185">Reference proteome</keyword>
<sequence>MGSIRRTDPPTPAARHLHDRLPHLVGLIYASSVLDKPVPLEVLGNRVAILMVWTFFWRSAGCAWNDNIDQDFDRKTARCRNRPIARGAISTASGHVYYLFLVLAALAPVRLYLAPECTWAALVSVALAMIYPFGKRFTDFAQVILGCTLGSTITLSAYSVGLPALSPPSRARRCACRPPSCCSSSSTTPSTRGADTADDLKSGVKGWRCATATTSRASSPR</sequence>
<comment type="similarity">
    <text evidence="3">Belongs to the UbiA prenyltransferase family.</text>
</comment>
<dbReference type="InterPro" id="IPR000537">
    <property type="entry name" value="UbiA_prenyltransferase"/>
</dbReference>
<dbReference type="Gene3D" id="1.10.357.140">
    <property type="entry name" value="UbiA prenyltransferase"/>
    <property type="match status" value="1"/>
</dbReference>
<feature type="transmembrane region" description="Helical" evidence="9">
    <location>
        <begin position="112"/>
        <end position="131"/>
    </location>
</feature>
<comment type="pathway">
    <text evidence="2">Secondary metabolite biosynthesis; terpenoid biosynthesis.</text>
</comment>
<keyword evidence="6 9" id="KW-1133">Transmembrane helix</keyword>
<dbReference type="Proteomes" id="UP001480595">
    <property type="component" value="Unassembled WGS sequence"/>
</dbReference>
<organism evidence="10 11">
    <name type="scientific">Apiospora phragmitis</name>
    <dbReference type="NCBI Taxonomy" id="2905665"/>
    <lineage>
        <taxon>Eukaryota</taxon>
        <taxon>Fungi</taxon>
        <taxon>Dikarya</taxon>
        <taxon>Ascomycota</taxon>
        <taxon>Pezizomycotina</taxon>
        <taxon>Sordariomycetes</taxon>
        <taxon>Xylariomycetidae</taxon>
        <taxon>Amphisphaeriales</taxon>
        <taxon>Apiosporaceae</taxon>
        <taxon>Apiospora</taxon>
    </lineage>
</organism>
<feature type="transmembrane region" description="Helical" evidence="9">
    <location>
        <begin position="84"/>
        <end position="106"/>
    </location>
</feature>
<comment type="subcellular location">
    <subcellularLocation>
        <location evidence="1">Membrane</location>
        <topology evidence="1">Multi-pass membrane protein</topology>
    </subcellularLocation>
</comment>
<keyword evidence="5 9" id="KW-0812">Transmembrane</keyword>
<dbReference type="InterPro" id="IPR044878">
    <property type="entry name" value="UbiA_sf"/>
</dbReference>
<feature type="region of interest" description="Disordered" evidence="8">
    <location>
        <begin position="180"/>
        <end position="199"/>
    </location>
</feature>
<evidence type="ECO:0000256" key="8">
    <source>
        <dbReference type="SAM" id="MobiDB-lite"/>
    </source>
</evidence>
<evidence type="ECO:0000256" key="2">
    <source>
        <dbReference type="ARBA" id="ARBA00004721"/>
    </source>
</evidence>
<dbReference type="GeneID" id="92094294"/>
<proteinExistence type="inferred from homology"/>
<evidence type="ECO:0000256" key="7">
    <source>
        <dbReference type="ARBA" id="ARBA00023136"/>
    </source>
</evidence>
<evidence type="ECO:0000256" key="1">
    <source>
        <dbReference type="ARBA" id="ARBA00004141"/>
    </source>
</evidence>
<keyword evidence="4" id="KW-0808">Transferase</keyword>
<dbReference type="RefSeq" id="XP_066713401.1">
    <property type="nucleotide sequence ID" value="XM_066861231.1"/>
</dbReference>
<gene>
    <name evidence="10" type="ORF">PG994_009822</name>
</gene>
<evidence type="ECO:0000313" key="10">
    <source>
        <dbReference type="EMBL" id="KAK8054755.1"/>
    </source>
</evidence>
<reference evidence="10 11" key="1">
    <citation type="submission" date="2023-01" db="EMBL/GenBank/DDBJ databases">
        <title>Analysis of 21 Apiospora genomes using comparative genomics revels a genus with tremendous synthesis potential of carbohydrate active enzymes and secondary metabolites.</title>
        <authorList>
            <person name="Sorensen T."/>
        </authorList>
    </citation>
    <scope>NUCLEOTIDE SEQUENCE [LARGE SCALE GENOMIC DNA]</scope>
    <source>
        <strain evidence="10 11">CBS 135458</strain>
    </source>
</reference>
<evidence type="ECO:0000256" key="4">
    <source>
        <dbReference type="ARBA" id="ARBA00022679"/>
    </source>
</evidence>
<keyword evidence="7 9" id="KW-0472">Membrane</keyword>
<evidence type="ECO:0000256" key="6">
    <source>
        <dbReference type="ARBA" id="ARBA00022989"/>
    </source>
</evidence>
<evidence type="ECO:0000313" key="11">
    <source>
        <dbReference type="Proteomes" id="UP001480595"/>
    </source>
</evidence>
<dbReference type="PANTHER" id="PTHR11048:SF39">
    <property type="entry name" value="POLYPRENYL TRANSFERASE AUSN"/>
    <property type="match status" value="1"/>
</dbReference>
<evidence type="ECO:0000256" key="3">
    <source>
        <dbReference type="ARBA" id="ARBA00005985"/>
    </source>
</evidence>